<keyword evidence="1" id="KW-0472">Membrane</keyword>
<organism evidence="2 3">
    <name type="scientific">Mariprofundus erugo</name>
    <dbReference type="NCBI Taxonomy" id="2528639"/>
    <lineage>
        <taxon>Bacteria</taxon>
        <taxon>Pseudomonadati</taxon>
        <taxon>Pseudomonadota</taxon>
        <taxon>Candidatius Mariprofundia</taxon>
        <taxon>Mariprofundales</taxon>
        <taxon>Mariprofundaceae</taxon>
        <taxon>Mariprofundus</taxon>
    </lineage>
</organism>
<dbReference type="EMBL" id="VBRY01000018">
    <property type="protein sequence ID" value="TLS65382.1"/>
    <property type="molecule type" value="Genomic_DNA"/>
</dbReference>
<comment type="caution">
    <text evidence="2">The sequence shown here is derived from an EMBL/GenBank/DDBJ whole genome shotgun (WGS) entry which is preliminary data.</text>
</comment>
<reference evidence="2 3" key="1">
    <citation type="journal article" date="2019" name="Appl. Environ. Microbiol.">
        <title>Environmental Evidence and Genomic Insight of Iron-oxidizing Bacteria Preference Towards More Corrosion Resistant Stainless Steel at Higher Salinities.</title>
        <authorList>
            <person name="Garrison C.E."/>
            <person name="Price K.A."/>
            <person name="Field E.K."/>
        </authorList>
    </citation>
    <scope>NUCLEOTIDE SEQUENCE [LARGE SCALE GENOMIC DNA]</scope>
    <source>
        <strain evidence="2 3">P3</strain>
    </source>
</reference>
<evidence type="ECO:0000256" key="1">
    <source>
        <dbReference type="SAM" id="Phobius"/>
    </source>
</evidence>
<dbReference type="Proteomes" id="UP000306585">
    <property type="component" value="Unassembled WGS sequence"/>
</dbReference>
<feature type="transmembrane region" description="Helical" evidence="1">
    <location>
        <begin position="12"/>
        <end position="31"/>
    </location>
</feature>
<keyword evidence="1" id="KW-1133">Transmembrane helix</keyword>
<name>A0A5R9GN28_9PROT</name>
<dbReference type="RefSeq" id="WP_138240261.1">
    <property type="nucleotide sequence ID" value="NZ_VBRY01000018.1"/>
</dbReference>
<proteinExistence type="predicted"/>
<keyword evidence="3" id="KW-1185">Reference proteome</keyword>
<protein>
    <submittedName>
        <fullName evidence="2">Uncharacterized protein</fullName>
    </submittedName>
</protein>
<evidence type="ECO:0000313" key="2">
    <source>
        <dbReference type="EMBL" id="TLS65382.1"/>
    </source>
</evidence>
<accession>A0A5R9GN28</accession>
<feature type="transmembrane region" description="Helical" evidence="1">
    <location>
        <begin position="43"/>
        <end position="62"/>
    </location>
</feature>
<gene>
    <name evidence="2" type="ORF">FEF65_13030</name>
</gene>
<evidence type="ECO:0000313" key="3">
    <source>
        <dbReference type="Proteomes" id="UP000306585"/>
    </source>
</evidence>
<sequence length="81" mass="9141">MKDILGLLVLSWPLVLLVLIVLVILVAVPLAVRHAKKRGYNKWAWGIGAFLLIFLPIFWDWVPTVLVHKYYCSTVSPGSVL</sequence>
<keyword evidence="1" id="KW-0812">Transmembrane</keyword>
<dbReference type="AlphaFoldDB" id="A0A5R9GN28"/>